<feature type="compositionally biased region" description="Basic and acidic residues" evidence="2">
    <location>
        <begin position="193"/>
        <end position="207"/>
    </location>
</feature>
<evidence type="ECO:0000256" key="2">
    <source>
        <dbReference type="SAM" id="MobiDB-lite"/>
    </source>
</evidence>
<sequence>MCTLYSARAHQNDGSASLLLRNQEARSQWRRSACLTVVASEHPVRKPEKNSVAHPLGQLRGLSPIGSATAETHQPSVASGWPRSCSRALIAKMWEKKTMSKQQRCLNKYLFPQPDLASNHTRGSCIKRLQLRSVGFDTRYRVLAKRRYGLLKNREVLMKSRGTPRMKHVLTDYRTDILFQESKAPLKKTHQNHRQEARKDEIPKSAEHPLGMPSKHRRCTLVEAKTEENRDITLREVQLDHEVKRWSGTPSVAPSSVANIDLKRHKIPEAITDTRQDLCIRVDTVAVECVTHTDYEITEFHPTMHDLVGQLRSLTTNVQELEAKLEDSEEHQCQNNLCIVGFLEGVEGADPIKLFETWLSQEVAPGQLSPHFLIEPAYRVPVR</sequence>
<feature type="region of interest" description="Disordered" evidence="2">
    <location>
        <begin position="186"/>
        <end position="213"/>
    </location>
</feature>
<comment type="caution">
    <text evidence="3">The sequence shown here is derived from an EMBL/GenBank/DDBJ whole genome shotgun (WGS) entry which is preliminary data.</text>
</comment>
<accession>A0AAV7SYL4</accession>
<name>A0AAV7SYL4_PLEWA</name>
<gene>
    <name evidence="3" type="ORF">NDU88_001092</name>
</gene>
<keyword evidence="4" id="KW-1185">Reference proteome</keyword>
<organism evidence="3 4">
    <name type="scientific">Pleurodeles waltl</name>
    <name type="common">Iberian ribbed newt</name>
    <dbReference type="NCBI Taxonomy" id="8319"/>
    <lineage>
        <taxon>Eukaryota</taxon>
        <taxon>Metazoa</taxon>
        <taxon>Chordata</taxon>
        <taxon>Craniata</taxon>
        <taxon>Vertebrata</taxon>
        <taxon>Euteleostomi</taxon>
        <taxon>Amphibia</taxon>
        <taxon>Batrachia</taxon>
        <taxon>Caudata</taxon>
        <taxon>Salamandroidea</taxon>
        <taxon>Salamandridae</taxon>
        <taxon>Pleurodelinae</taxon>
        <taxon>Pleurodeles</taxon>
    </lineage>
</organism>
<feature type="coiled-coil region" evidence="1">
    <location>
        <begin position="304"/>
        <end position="331"/>
    </location>
</feature>
<proteinExistence type="predicted"/>
<keyword evidence="1" id="KW-0175">Coiled coil</keyword>
<evidence type="ECO:0000256" key="1">
    <source>
        <dbReference type="SAM" id="Coils"/>
    </source>
</evidence>
<evidence type="ECO:0000313" key="4">
    <source>
        <dbReference type="Proteomes" id="UP001066276"/>
    </source>
</evidence>
<protein>
    <submittedName>
        <fullName evidence="3">Uncharacterized protein</fullName>
    </submittedName>
</protein>
<reference evidence="3" key="1">
    <citation type="journal article" date="2022" name="bioRxiv">
        <title>Sequencing and chromosome-scale assembly of the giantPleurodeles waltlgenome.</title>
        <authorList>
            <person name="Brown T."/>
            <person name="Elewa A."/>
            <person name="Iarovenko S."/>
            <person name="Subramanian E."/>
            <person name="Araus A.J."/>
            <person name="Petzold A."/>
            <person name="Susuki M."/>
            <person name="Suzuki K.-i.T."/>
            <person name="Hayashi T."/>
            <person name="Toyoda A."/>
            <person name="Oliveira C."/>
            <person name="Osipova E."/>
            <person name="Leigh N.D."/>
            <person name="Simon A."/>
            <person name="Yun M.H."/>
        </authorList>
    </citation>
    <scope>NUCLEOTIDE SEQUENCE</scope>
    <source>
        <strain evidence="3">20211129_DDA</strain>
        <tissue evidence="3">Liver</tissue>
    </source>
</reference>
<dbReference type="EMBL" id="JANPWB010000007">
    <property type="protein sequence ID" value="KAJ1169186.1"/>
    <property type="molecule type" value="Genomic_DNA"/>
</dbReference>
<dbReference type="Proteomes" id="UP001066276">
    <property type="component" value="Chromosome 4_1"/>
</dbReference>
<evidence type="ECO:0000313" key="3">
    <source>
        <dbReference type="EMBL" id="KAJ1169186.1"/>
    </source>
</evidence>
<dbReference type="AlphaFoldDB" id="A0AAV7SYL4"/>